<proteinExistence type="predicted"/>
<dbReference type="Proteomes" id="UP001054837">
    <property type="component" value="Unassembled WGS sequence"/>
</dbReference>
<organism evidence="2 3">
    <name type="scientific">Caerostris darwini</name>
    <dbReference type="NCBI Taxonomy" id="1538125"/>
    <lineage>
        <taxon>Eukaryota</taxon>
        <taxon>Metazoa</taxon>
        <taxon>Ecdysozoa</taxon>
        <taxon>Arthropoda</taxon>
        <taxon>Chelicerata</taxon>
        <taxon>Arachnida</taxon>
        <taxon>Araneae</taxon>
        <taxon>Araneomorphae</taxon>
        <taxon>Entelegynae</taxon>
        <taxon>Araneoidea</taxon>
        <taxon>Araneidae</taxon>
        <taxon>Caerostris</taxon>
    </lineage>
</organism>
<reference evidence="2 3" key="1">
    <citation type="submission" date="2021-06" db="EMBL/GenBank/DDBJ databases">
        <title>Caerostris darwini draft genome.</title>
        <authorList>
            <person name="Kono N."/>
            <person name="Arakawa K."/>
        </authorList>
    </citation>
    <scope>NUCLEOTIDE SEQUENCE [LARGE SCALE GENOMIC DNA]</scope>
</reference>
<dbReference type="AlphaFoldDB" id="A0AAV4QQD3"/>
<gene>
    <name evidence="2" type="ORF">CDAR_517981</name>
</gene>
<protein>
    <submittedName>
        <fullName evidence="2">Uncharacterized protein</fullName>
    </submittedName>
</protein>
<feature type="compositionally biased region" description="Polar residues" evidence="1">
    <location>
        <begin position="45"/>
        <end position="57"/>
    </location>
</feature>
<evidence type="ECO:0000313" key="3">
    <source>
        <dbReference type="Proteomes" id="UP001054837"/>
    </source>
</evidence>
<evidence type="ECO:0000313" key="2">
    <source>
        <dbReference type="EMBL" id="GIY11893.1"/>
    </source>
</evidence>
<accession>A0AAV4QQD3</accession>
<dbReference type="EMBL" id="BPLQ01004973">
    <property type="protein sequence ID" value="GIY11893.1"/>
    <property type="molecule type" value="Genomic_DNA"/>
</dbReference>
<sequence length="85" mass="9811">MTLPSETTIIISFKQLLQERILHPEKPISLSKTLKFRLAPDTSHRSNNSTSYPTTLSLPELRNPNPFKASVWPRLLKKPTERDRT</sequence>
<comment type="caution">
    <text evidence="2">The sequence shown here is derived from an EMBL/GenBank/DDBJ whole genome shotgun (WGS) entry which is preliminary data.</text>
</comment>
<evidence type="ECO:0000256" key="1">
    <source>
        <dbReference type="SAM" id="MobiDB-lite"/>
    </source>
</evidence>
<name>A0AAV4QQD3_9ARAC</name>
<feature type="region of interest" description="Disordered" evidence="1">
    <location>
        <begin position="39"/>
        <end position="63"/>
    </location>
</feature>
<keyword evidence="3" id="KW-1185">Reference proteome</keyword>